<gene>
    <name evidence="2" type="ORF">AFUS01_LOCUS37149</name>
</gene>
<sequence>TLKSARKAEENALETSTVESDTDNEVLSIGRTRQRRKQPCQKESKRSDSEERETTNHCSNLALLTPEQEILQDTFLNPPNHPHIPTPIITWDLDIGSGSDCILLERLLG</sequence>
<feature type="compositionally biased region" description="Basic and acidic residues" evidence="1">
    <location>
        <begin position="40"/>
        <end position="55"/>
    </location>
</feature>
<feature type="non-terminal residue" evidence="2">
    <location>
        <position position="1"/>
    </location>
</feature>
<keyword evidence="3" id="KW-1185">Reference proteome</keyword>
<comment type="caution">
    <text evidence="2">The sequence shown here is derived from an EMBL/GenBank/DDBJ whole genome shotgun (WGS) entry which is preliminary data.</text>
</comment>
<dbReference type="AlphaFoldDB" id="A0A8J2L3P0"/>
<name>A0A8J2L3P0_9HEXA</name>
<evidence type="ECO:0000256" key="1">
    <source>
        <dbReference type="SAM" id="MobiDB-lite"/>
    </source>
</evidence>
<protein>
    <submittedName>
        <fullName evidence="2">Uncharacterized protein</fullName>
    </submittedName>
</protein>
<proteinExistence type="predicted"/>
<feature type="compositionally biased region" description="Basic and acidic residues" evidence="1">
    <location>
        <begin position="1"/>
        <end position="10"/>
    </location>
</feature>
<feature type="region of interest" description="Disordered" evidence="1">
    <location>
        <begin position="1"/>
        <end position="56"/>
    </location>
</feature>
<evidence type="ECO:0000313" key="3">
    <source>
        <dbReference type="Proteomes" id="UP000708208"/>
    </source>
</evidence>
<dbReference type="Proteomes" id="UP000708208">
    <property type="component" value="Unassembled WGS sequence"/>
</dbReference>
<reference evidence="2" key="1">
    <citation type="submission" date="2021-06" db="EMBL/GenBank/DDBJ databases">
        <authorList>
            <person name="Hodson N. C."/>
            <person name="Mongue J. A."/>
            <person name="Jaron S. K."/>
        </authorList>
    </citation>
    <scope>NUCLEOTIDE SEQUENCE</scope>
</reference>
<dbReference type="EMBL" id="CAJVCH010542434">
    <property type="protein sequence ID" value="CAG7827146.1"/>
    <property type="molecule type" value="Genomic_DNA"/>
</dbReference>
<accession>A0A8J2L3P0</accession>
<evidence type="ECO:0000313" key="2">
    <source>
        <dbReference type="EMBL" id="CAG7827146.1"/>
    </source>
</evidence>
<organism evidence="2 3">
    <name type="scientific">Allacma fusca</name>
    <dbReference type="NCBI Taxonomy" id="39272"/>
    <lineage>
        <taxon>Eukaryota</taxon>
        <taxon>Metazoa</taxon>
        <taxon>Ecdysozoa</taxon>
        <taxon>Arthropoda</taxon>
        <taxon>Hexapoda</taxon>
        <taxon>Collembola</taxon>
        <taxon>Symphypleona</taxon>
        <taxon>Sminthuridae</taxon>
        <taxon>Allacma</taxon>
    </lineage>
</organism>